<reference evidence="2 3" key="1">
    <citation type="submission" date="2016-03" db="EMBL/GenBank/DDBJ databases">
        <title>Comparative genomics of the ectomycorrhizal sister species Rhizopogon vinicolor and Rhizopogon vesiculosus (Basidiomycota: Boletales) reveals a divergence of the mating type B locus.</title>
        <authorList>
            <person name="Mujic A.B."/>
            <person name="Kuo A."/>
            <person name="Tritt A."/>
            <person name="Lipzen A."/>
            <person name="Chen C."/>
            <person name="Johnson J."/>
            <person name="Sharma A."/>
            <person name="Barry K."/>
            <person name="Grigoriev I.V."/>
            <person name="Spatafora J.W."/>
        </authorList>
    </citation>
    <scope>NUCLEOTIDE SEQUENCE [LARGE SCALE GENOMIC DNA]</scope>
    <source>
        <strain evidence="2 3">AM-OR11-056</strain>
    </source>
</reference>
<evidence type="ECO:0000313" key="3">
    <source>
        <dbReference type="Proteomes" id="UP000183567"/>
    </source>
</evidence>
<gene>
    <name evidence="2" type="ORF">AZE42_13003</name>
</gene>
<evidence type="ECO:0000256" key="1">
    <source>
        <dbReference type="SAM" id="MobiDB-lite"/>
    </source>
</evidence>
<dbReference type="EMBL" id="LVVM01000081">
    <property type="protein sequence ID" value="OJA21589.1"/>
    <property type="molecule type" value="Genomic_DNA"/>
</dbReference>
<dbReference type="AlphaFoldDB" id="A0A1J8QKT5"/>
<protein>
    <submittedName>
        <fullName evidence="2">Uncharacterized protein</fullName>
    </submittedName>
</protein>
<organism evidence="2 3">
    <name type="scientific">Rhizopogon vesiculosus</name>
    <dbReference type="NCBI Taxonomy" id="180088"/>
    <lineage>
        <taxon>Eukaryota</taxon>
        <taxon>Fungi</taxon>
        <taxon>Dikarya</taxon>
        <taxon>Basidiomycota</taxon>
        <taxon>Agaricomycotina</taxon>
        <taxon>Agaricomycetes</taxon>
        <taxon>Agaricomycetidae</taxon>
        <taxon>Boletales</taxon>
        <taxon>Suillineae</taxon>
        <taxon>Rhizopogonaceae</taxon>
        <taxon>Rhizopogon</taxon>
    </lineage>
</organism>
<comment type="caution">
    <text evidence="2">The sequence shown here is derived from an EMBL/GenBank/DDBJ whole genome shotgun (WGS) entry which is preliminary data.</text>
</comment>
<proteinExistence type="predicted"/>
<keyword evidence="3" id="KW-1185">Reference proteome</keyword>
<accession>A0A1J8QKT5</accession>
<feature type="non-terminal residue" evidence="2">
    <location>
        <position position="43"/>
    </location>
</feature>
<sequence length="43" mass="4539">MSLTAAGATRQRTAPEPAPPSEKALSASDEKSFYRQGDIETAT</sequence>
<evidence type="ECO:0000313" key="2">
    <source>
        <dbReference type="EMBL" id="OJA21589.1"/>
    </source>
</evidence>
<feature type="region of interest" description="Disordered" evidence="1">
    <location>
        <begin position="1"/>
        <end position="43"/>
    </location>
</feature>
<dbReference type="Proteomes" id="UP000183567">
    <property type="component" value="Unassembled WGS sequence"/>
</dbReference>
<name>A0A1J8QKT5_9AGAM</name>